<dbReference type="AlphaFoldDB" id="A0A397SCM8"/>
<dbReference type="GO" id="GO:0006402">
    <property type="term" value="P:mRNA catabolic process"/>
    <property type="evidence" value="ECO:0007669"/>
    <property type="project" value="TreeGrafter"/>
</dbReference>
<organism evidence="1 2">
    <name type="scientific">Glomus cerebriforme</name>
    <dbReference type="NCBI Taxonomy" id="658196"/>
    <lineage>
        <taxon>Eukaryota</taxon>
        <taxon>Fungi</taxon>
        <taxon>Fungi incertae sedis</taxon>
        <taxon>Mucoromycota</taxon>
        <taxon>Glomeromycotina</taxon>
        <taxon>Glomeromycetes</taxon>
        <taxon>Glomerales</taxon>
        <taxon>Glomeraceae</taxon>
        <taxon>Glomus</taxon>
    </lineage>
</organism>
<dbReference type="Proteomes" id="UP000265703">
    <property type="component" value="Unassembled WGS sequence"/>
</dbReference>
<keyword evidence="2" id="KW-1185">Reference proteome</keyword>
<dbReference type="GO" id="GO:0003677">
    <property type="term" value="F:DNA binding"/>
    <property type="evidence" value="ECO:0007669"/>
    <property type="project" value="InterPro"/>
</dbReference>
<dbReference type="PANTHER" id="PTHR33988:SF2">
    <property type="entry name" value="ENDORIBONUCLEASE MAZF"/>
    <property type="match status" value="1"/>
</dbReference>
<evidence type="ECO:0000313" key="1">
    <source>
        <dbReference type="EMBL" id="RIA83252.1"/>
    </source>
</evidence>
<name>A0A397SCM8_9GLOM</name>
<dbReference type="Pfam" id="PF02452">
    <property type="entry name" value="PemK_toxin"/>
    <property type="match status" value="1"/>
</dbReference>
<dbReference type="GO" id="GO:0004521">
    <property type="term" value="F:RNA endonuclease activity"/>
    <property type="evidence" value="ECO:0007669"/>
    <property type="project" value="TreeGrafter"/>
</dbReference>
<dbReference type="Gene3D" id="2.30.30.110">
    <property type="match status" value="1"/>
</dbReference>
<accession>A0A397SCM8</accession>
<dbReference type="PIRSF" id="PIRSF033490">
    <property type="entry name" value="MazF"/>
    <property type="match status" value="1"/>
</dbReference>
<dbReference type="OrthoDB" id="2413141at2759"/>
<dbReference type="GO" id="GO:0016075">
    <property type="term" value="P:rRNA catabolic process"/>
    <property type="evidence" value="ECO:0007669"/>
    <property type="project" value="TreeGrafter"/>
</dbReference>
<protein>
    <submittedName>
        <fullName evidence="1">Plasmid maintenance toxin/Cell growth inhibitor</fullName>
    </submittedName>
</protein>
<dbReference type="EMBL" id="QKYT01000586">
    <property type="protein sequence ID" value="RIA83252.1"/>
    <property type="molecule type" value="Genomic_DNA"/>
</dbReference>
<dbReference type="InterPro" id="IPR011067">
    <property type="entry name" value="Plasmid_toxin/cell-grow_inhib"/>
</dbReference>
<evidence type="ECO:0000313" key="2">
    <source>
        <dbReference type="Proteomes" id="UP000265703"/>
    </source>
</evidence>
<proteinExistence type="predicted"/>
<dbReference type="InterPro" id="IPR003477">
    <property type="entry name" value="PemK-like"/>
</dbReference>
<gene>
    <name evidence="1" type="ORF">C1645_834076</name>
</gene>
<sequence length="119" mass="13592">MLKKELERSLIKRGEVYWVRLDPAEAAEIKKTRPAVIITNNEQNTKSKVVMVAPISKKVKNIYLTFQVPIHLKGELMKVKCEQIRAIGKHRIIGKKIATLTETEMAKISQIIKEVLSLD</sequence>
<dbReference type="SUPFAM" id="SSF50118">
    <property type="entry name" value="Cell growth inhibitor/plasmid maintenance toxic component"/>
    <property type="match status" value="1"/>
</dbReference>
<reference evidence="1 2" key="1">
    <citation type="submission" date="2018-06" db="EMBL/GenBank/DDBJ databases">
        <title>Comparative genomics reveals the genomic features of Rhizophagus irregularis, R. cerebriforme, R. diaphanum and Gigaspora rosea, and their symbiotic lifestyle signature.</title>
        <authorList>
            <person name="Morin E."/>
            <person name="San Clemente H."/>
            <person name="Chen E.C.H."/>
            <person name="De La Providencia I."/>
            <person name="Hainaut M."/>
            <person name="Kuo A."/>
            <person name="Kohler A."/>
            <person name="Murat C."/>
            <person name="Tang N."/>
            <person name="Roy S."/>
            <person name="Loubradou J."/>
            <person name="Henrissat B."/>
            <person name="Grigoriev I.V."/>
            <person name="Corradi N."/>
            <person name="Roux C."/>
            <person name="Martin F.M."/>
        </authorList>
    </citation>
    <scope>NUCLEOTIDE SEQUENCE [LARGE SCALE GENOMIC DNA]</scope>
    <source>
        <strain evidence="1 2">DAOM 227022</strain>
    </source>
</reference>
<comment type="caution">
    <text evidence="1">The sequence shown here is derived from an EMBL/GenBank/DDBJ whole genome shotgun (WGS) entry which is preliminary data.</text>
</comment>
<dbReference type="PANTHER" id="PTHR33988">
    <property type="entry name" value="ENDORIBONUCLEASE MAZF-RELATED"/>
    <property type="match status" value="1"/>
</dbReference>